<gene>
    <name evidence="1" type="ORF">DKK70_12460</name>
</gene>
<dbReference type="AlphaFoldDB" id="A0A2V4ELH7"/>
<proteinExistence type="predicted"/>
<protein>
    <submittedName>
        <fullName evidence="1">Uncharacterized protein</fullName>
    </submittedName>
</protein>
<evidence type="ECO:0000313" key="2">
    <source>
        <dbReference type="Proteomes" id="UP000247932"/>
    </source>
</evidence>
<comment type="caution">
    <text evidence="1">The sequence shown here is derived from an EMBL/GenBank/DDBJ whole genome shotgun (WGS) entry which is preliminary data.</text>
</comment>
<evidence type="ECO:0000313" key="1">
    <source>
        <dbReference type="EMBL" id="PXZ05388.1"/>
    </source>
</evidence>
<dbReference type="EMBL" id="QGLR01000013">
    <property type="protein sequence ID" value="PXZ05388.1"/>
    <property type="molecule type" value="Genomic_DNA"/>
</dbReference>
<organism evidence="1 2">
    <name type="scientific">Gilliamella apicola</name>
    <dbReference type="NCBI Taxonomy" id="1196095"/>
    <lineage>
        <taxon>Bacteria</taxon>
        <taxon>Pseudomonadati</taxon>
        <taxon>Pseudomonadota</taxon>
        <taxon>Gammaproteobacteria</taxon>
        <taxon>Orbales</taxon>
        <taxon>Orbaceae</taxon>
        <taxon>Gilliamella</taxon>
    </lineage>
</organism>
<accession>A0A2V4ELH7</accession>
<keyword evidence="2" id="KW-1185">Reference proteome</keyword>
<reference evidence="1 2" key="1">
    <citation type="submission" date="2018-05" db="EMBL/GenBank/DDBJ databases">
        <title>Reference genomes for bee gut microbiota database.</title>
        <authorList>
            <person name="Ellegaard K.M."/>
        </authorList>
    </citation>
    <scope>NUCLEOTIDE SEQUENCE [LARGE SCALE GENOMIC DNA]</scope>
    <source>
        <strain evidence="1 2">ESL0182</strain>
    </source>
</reference>
<name>A0A2V4ELH7_9GAMM</name>
<dbReference type="Proteomes" id="UP000247932">
    <property type="component" value="Unassembled WGS sequence"/>
</dbReference>
<sequence>MGLNEVCLGIKGVKAKSKYLSQLEQGGTLNIGTGLNPIAGAYNISPSAYPMAAGPSWRCQ</sequence>